<feature type="compositionally biased region" description="Basic residues" evidence="4">
    <location>
        <begin position="23"/>
        <end position="32"/>
    </location>
</feature>
<keyword evidence="3" id="KW-0687">Ribonucleoprotein</keyword>
<evidence type="ECO:0000256" key="1">
    <source>
        <dbReference type="ARBA" id="ARBA00010834"/>
    </source>
</evidence>
<sequence length="81" mass="9180">MSLTNCFCPNLCLSTVYCGRGNRKTAKGKRFNHSFGNARPKSKDKGRRPPRSLVTPFLPRKDKFEDGDIIKIDIDESLFTS</sequence>
<proteinExistence type="inferred from homology"/>
<dbReference type="GO" id="GO:0032544">
    <property type="term" value="P:plastid translation"/>
    <property type="evidence" value="ECO:0007669"/>
    <property type="project" value="TreeGrafter"/>
</dbReference>
<evidence type="ECO:0000313" key="6">
    <source>
        <dbReference type="Proteomes" id="UP000541444"/>
    </source>
</evidence>
<evidence type="ECO:0000256" key="3">
    <source>
        <dbReference type="ARBA" id="ARBA00023274"/>
    </source>
</evidence>
<evidence type="ECO:0000256" key="2">
    <source>
        <dbReference type="ARBA" id="ARBA00022980"/>
    </source>
</evidence>
<dbReference type="AlphaFoldDB" id="A0A7J7L2V1"/>
<dbReference type="InterPro" id="IPR030826">
    <property type="entry name" value="Ribosomal_bTHX/bTHXc/bTHXm"/>
</dbReference>
<dbReference type="GO" id="GO:0009536">
    <property type="term" value="C:plastid"/>
    <property type="evidence" value="ECO:0007669"/>
    <property type="project" value="TreeGrafter"/>
</dbReference>
<comment type="caution">
    <text evidence="5">The sequence shown here is derived from an EMBL/GenBank/DDBJ whole genome shotgun (WGS) entry which is preliminary data.</text>
</comment>
<feature type="compositionally biased region" description="Basic residues" evidence="4">
    <location>
        <begin position="40"/>
        <end position="50"/>
    </location>
</feature>
<dbReference type="NCBIfam" id="TIGR04560">
    <property type="entry name" value="ribo_THX"/>
    <property type="match status" value="1"/>
</dbReference>
<evidence type="ECO:0000256" key="4">
    <source>
        <dbReference type="SAM" id="MobiDB-lite"/>
    </source>
</evidence>
<dbReference type="PANTHER" id="PTHR34550:SF2">
    <property type="entry name" value="SMALL RIBOSOMAL SUBUNIT PROTEIN BTHXC"/>
    <property type="match status" value="1"/>
</dbReference>
<dbReference type="OrthoDB" id="694979at2759"/>
<keyword evidence="2" id="KW-0689">Ribosomal protein</keyword>
<name>A0A7J7L2V1_9MAGN</name>
<feature type="region of interest" description="Disordered" evidence="4">
    <location>
        <begin position="23"/>
        <end position="57"/>
    </location>
</feature>
<dbReference type="GO" id="GO:1990904">
    <property type="term" value="C:ribonucleoprotein complex"/>
    <property type="evidence" value="ECO:0007669"/>
    <property type="project" value="UniProtKB-KW"/>
</dbReference>
<dbReference type="GO" id="GO:0005840">
    <property type="term" value="C:ribosome"/>
    <property type="evidence" value="ECO:0007669"/>
    <property type="project" value="UniProtKB-KW"/>
</dbReference>
<keyword evidence="6" id="KW-1185">Reference proteome</keyword>
<accession>A0A7J7L2V1</accession>
<gene>
    <name evidence="5" type="ORF">GIB67_030725</name>
</gene>
<reference evidence="5 6" key="1">
    <citation type="journal article" date="2020" name="IScience">
        <title>Genome Sequencing of the Endangered Kingdonia uniflora (Circaeasteraceae, Ranunculales) Reveals Potential Mechanisms of Evolutionary Specialization.</title>
        <authorList>
            <person name="Sun Y."/>
            <person name="Deng T."/>
            <person name="Zhang A."/>
            <person name="Moore M.J."/>
            <person name="Landis J.B."/>
            <person name="Lin N."/>
            <person name="Zhang H."/>
            <person name="Zhang X."/>
            <person name="Huang J."/>
            <person name="Zhang X."/>
            <person name="Sun H."/>
            <person name="Wang H."/>
        </authorList>
    </citation>
    <scope>NUCLEOTIDE SEQUENCE [LARGE SCALE GENOMIC DNA]</scope>
    <source>
        <strain evidence="5">TB1705</strain>
        <tissue evidence="5">Leaf</tissue>
    </source>
</reference>
<comment type="similarity">
    <text evidence="1">Belongs to the bacterial ribosomal protein bTHX family.</text>
</comment>
<evidence type="ECO:0000313" key="5">
    <source>
        <dbReference type="EMBL" id="KAF6136961.1"/>
    </source>
</evidence>
<dbReference type="Proteomes" id="UP000541444">
    <property type="component" value="Unassembled WGS sequence"/>
</dbReference>
<dbReference type="Pfam" id="PF17067">
    <property type="entry name" value="RPS31"/>
    <property type="match status" value="1"/>
</dbReference>
<dbReference type="PANTHER" id="PTHR34550">
    <property type="entry name" value="30S RIBOSOMAL PROTEIN S31, CHLOROPLASTIC"/>
    <property type="match status" value="1"/>
</dbReference>
<dbReference type="EMBL" id="JACGCM010002660">
    <property type="protein sequence ID" value="KAF6136961.1"/>
    <property type="molecule type" value="Genomic_DNA"/>
</dbReference>
<protein>
    <submittedName>
        <fullName evidence="5">Uncharacterized protein</fullName>
    </submittedName>
</protein>
<organism evidence="5 6">
    <name type="scientific">Kingdonia uniflora</name>
    <dbReference type="NCBI Taxonomy" id="39325"/>
    <lineage>
        <taxon>Eukaryota</taxon>
        <taxon>Viridiplantae</taxon>
        <taxon>Streptophyta</taxon>
        <taxon>Embryophyta</taxon>
        <taxon>Tracheophyta</taxon>
        <taxon>Spermatophyta</taxon>
        <taxon>Magnoliopsida</taxon>
        <taxon>Ranunculales</taxon>
        <taxon>Circaeasteraceae</taxon>
        <taxon>Kingdonia</taxon>
    </lineage>
</organism>
<dbReference type="InterPro" id="IPR044695">
    <property type="entry name" value="Ribosomal_bTHXc/bTHXc_plant"/>
</dbReference>